<reference evidence="1 2" key="1">
    <citation type="submission" date="2019-03" db="EMBL/GenBank/DDBJ databases">
        <title>Genomic Encyclopedia of Type Strains, Phase IV (KMG-IV): sequencing the most valuable type-strain genomes for metagenomic binning, comparative biology and taxonomic classification.</title>
        <authorList>
            <person name="Goeker M."/>
        </authorList>
    </citation>
    <scope>NUCLEOTIDE SEQUENCE [LARGE SCALE GENOMIC DNA]</scope>
    <source>
        <strain evidence="1 2">DSM 24591</strain>
    </source>
</reference>
<sequence length="145" mass="16346">MALSDILLSTYTDPPTRVFKTAWFRRAANKIEISDVTLCRRIRQAQRISIGNLGGGVVKIRLKNNLYRSIVLTDYGHLWIYVHLYAKQDSANIKASELSDFRKLAILYQRSSATNINIAVSNGDLFEICHDEEANIQKQGVGSDS</sequence>
<comment type="caution">
    <text evidence="1">The sequence shown here is derived from an EMBL/GenBank/DDBJ whole genome shotgun (WGS) entry which is preliminary data.</text>
</comment>
<evidence type="ECO:0000313" key="2">
    <source>
        <dbReference type="Proteomes" id="UP000295525"/>
    </source>
</evidence>
<name>A0A4R3M466_9BURK</name>
<evidence type="ECO:0000313" key="1">
    <source>
        <dbReference type="EMBL" id="TCT07383.1"/>
    </source>
</evidence>
<dbReference type="Pfam" id="PF06296">
    <property type="entry name" value="RelE"/>
    <property type="match status" value="1"/>
</dbReference>
<proteinExistence type="predicted"/>
<dbReference type="EMBL" id="SMAJ01000006">
    <property type="protein sequence ID" value="TCT07383.1"/>
    <property type="molecule type" value="Genomic_DNA"/>
</dbReference>
<dbReference type="InterPro" id="IPR009387">
    <property type="entry name" value="HigB-2"/>
</dbReference>
<dbReference type="OrthoDB" id="8607264at2"/>
<accession>A0A4R3M466</accession>
<keyword evidence="2" id="KW-1185">Reference proteome</keyword>
<organism evidence="1 2">
    <name type="scientific">Paralcaligenes ureilyticus</name>
    <dbReference type="NCBI Taxonomy" id="627131"/>
    <lineage>
        <taxon>Bacteria</taxon>
        <taxon>Pseudomonadati</taxon>
        <taxon>Pseudomonadota</taxon>
        <taxon>Betaproteobacteria</taxon>
        <taxon>Burkholderiales</taxon>
        <taxon>Alcaligenaceae</taxon>
        <taxon>Paralcaligenes</taxon>
    </lineage>
</organism>
<dbReference type="Proteomes" id="UP000295525">
    <property type="component" value="Unassembled WGS sequence"/>
</dbReference>
<gene>
    <name evidence="1" type="ORF">EDC26_106107</name>
</gene>
<dbReference type="AlphaFoldDB" id="A0A4R3M466"/>
<protein>
    <submittedName>
        <fullName evidence="1">Uncharacterized protein</fullName>
    </submittedName>
</protein>
<dbReference type="RefSeq" id="WP_132582118.1">
    <property type="nucleotide sequence ID" value="NZ_SMAJ01000006.1"/>
</dbReference>